<dbReference type="Gene3D" id="3.40.30.10">
    <property type="entry name" value="Glutaredoxin"/>
    <property type="match status" value="1"/>
</dbReference>
<evidence type="ECO:0000313" key="3">
    <source>
        <dbReference type="Proteomes" id="UP000054099"/>
    </source>
</evidence>
<dbReference type="InterPro" id="IPR036249">
    <property type="entry name" value="Thioredoxin-like_sf"/>
</dbReference>
<organism evidence="2 3">
    <name type="scientific">Fictibacillus enclensis</name>
    <dbReference type="NCBI Taxonomy" id="1017270"/>
    <lineage>
        <taxon>Bacteria</taxon>
        <taxon>Bacillati</taxon>
        <taxon>Bacillota</taxon>
        <taxon>Bacilli</taxon>
        <taxon>Bacillales</taxon>
        <taxon>Fictibacillaceae</taxon>
        <taxon>Fictibacillus</taxon>
    </lineage>
</organism>
<sequence length="207" mass="23754">MTVKLKVYSDFTCPYCYLAESVIQRAAEGKDVELEWVPLELHPFPSPTKEWNDVKESWKSSVLPYAKELGITIKHPEETSLPYTHLALQGYIYAKEQGRAQDYVKRVFSALFEEGRDIGSKQILTEIAEQSGLDQDSFRAVLDSEEYDRKLNQIREEAKTENITAAPTMVIGDRKLKGLYPQKAIEKAIRCGIRDEKMQFCEGDECY</sequence>
<dbReference type="AlphaFoldDB" id="A0A0V8JCM5"/>
<dbReference type="InterPro" id="IPR011767">
    <property type="entry name" value="GLR_AS"/>
</dbReference>
<keyword evidence="3" id="KW-1185">Reference proteome</keyword>
<evidence type="ECO:0000259" key="1">
    <source>
        <dbReference type="Pfam" id="PF01323"/>
    </source>
</evidence>
<dbReference type="PANTHER" id="PTHR13887:SF33">
    <property type="entry name" value="ISOMERASE"/>
    <property type="match status" value="1"/>
</dbReference>
<evidence type="ECO:0000313" key="2">
    <source>
        <dbReference type="EMBL" id="KSU84763.1"/>
    </source>
</evidence>
<dbReference type="EMBL" id="LNQN01000001">
    <property type="protein sequence ID" value="KSU84763.1"/>
    <property type="molecule type" value="Genomic_DNA"/>
</dbReference>
<gene>
    <name evidence="2" type="ORF">AS030_04325</name>
</gene>
<dbReference type="GO" id="GO:0016491">
    <property type="term" value="F:oxidoreductase activity"/>
    <property type="evidence" value="ECO:0007669"/>
    <property type="project" value="InterPro"/>
</dbReference>
<dbReference type="SUPFAM" id="SSF52833">
    <property type="entry name" value="Thioredoxin-like"/>
    <property type="match status" value="1"/>
</dbReference>
<feature type="domain" description="DSBA-like thioredoxin" evidence="1">
    <location>
        <begin position="5"/>
        <end position="189"/>
    </location>
</feature>
<protein>
    <recommendedName>
        <fullName evidence="1">DSBA-like thioredoxin domain-containing protein</fullName>
    </recommendedName>
</protein>
<proteinExistence type="predicted"/>
<dbReference type="PROSITE" id="PS00195">
    <property type="entry name" value="GLUTAREDOXIN_1"/>
    <property type="match status" value="1"/>
</dbReference>
<dbReference type="Pfam" id="PF01323">
    <property type="entry name" value="DSBA"/>
    <property type="match status" value="1"/>
</dbReference>
<comment type="caution">
    <text evidence="2">The sequence shown here is derived from an EMBL/GenBank/DDBJ whole genome shotgun (WGS) entry which is preliminary data.</text>
</comment>
<name>A0A0V8JCM5_9BACL</name>
<dbReference type="RefSeq" id="WP_061968800.1">
    <property type="nucleotide sequence ID" value="NZ_FMAV01000001.1"/>
</dbReference>
<dbReference type="PANTHER" id="PTHR13887">
    <property type="entry name" value="GLUTATHIONE S-TRANSFERASE KAPPA"/>
    <property type="match status" value="1"/>
</dbReference>
<accession>A0A0V8JCM5</accession>
<dbReference type="OrthoDB" id="9799122at2"/>
<dbReference type="Proteomes" id="UP000054099">
    <property type="component" value="Unassembled WGS sequence"/>
</dbReference>
<dbReference type="InterPro" id="IPR001853">
    <property type="entry name" value="DSBA-like_thioredoxin_dom"/>
</dbReference>
<reference evidence="2 3" key="1">
    <citation type="journal article" date="2014" name="Antonie Van Leeuwenhoek">
        <title>Fictibacillus enclensis sp. nov., isolated from marine sediment.</title>
        <authorList>
            <person name="Dastager S.G."/>
            <person name="Mawlankar R."/>
            <person name="Srinivasan K."/>
            <person name="Tang S.K."/>
            <person name="Lee J.C."/>
            <person name="Ramana V.V."/>
            <person name="Shouche Y.S."/>
        </authorList>
    </citation>
    <scope>NUCLEOTIDE SEQUENCE [LARGE SCALE GENOMIC DNA]</scope>
    <source>
        <strain evidence="2 3">NIO-1003</strain>
    </source>
</reference>